<dbReference type="SUPFAM" id="SSF109604">
    <property type="entry name" value="HD-domain/PDEase-like"/>
    <property type="match status" value="1"/>
</dbReference>
<dbReference type="InterPro" id="IPR050124">
    <property type="entry name" value="tRNA_CCA-adding_enzyme"/>
</dbReference>
<dbReference type="InterPro" id="IPR006675">
    <property type="entry name" value="HDIG_dom"/>
</dbReference>
<dbReference type="PANTHER" id="PTHR47545:SF1">
    <property type="entry name" value="MULTIFUNCTIONAL CCA PROTEIN"/>
    <property type="match status" value="1"/>
</dbReference>
<accession>A0A7T3KCV0</accession>
<dbReference type="Pfam" id="PF13671">
    <property type="entry name" value="AAA_33"/>
    <property type="match status" value="1"/>
</dbReference>
<dbReference type="Pfam" id="PF01966">
    <property type="entry name" value="HD"/>
    <property type="match status" value="1"/>
</dbReference>
<dbReference type="CDD" id="cd00077">
    <property type="entry name" value="HDc"/>
    <property type="match status" value="1"/>
</dbReference>
<dbReference type="Gene3D" id="3.40.50.300">
    <property type="entry name" value="P-loop containing nucleotide triphosphate hydrolases"/>
    <property type="match status" value="1"/>
</dbReference>
<dbReference type="InterPro" id="IPR027417">
    <property type="entry name" value="P-loop_NTPase"/>
</dbReference>
<name>A0A7T3KCV0_9CAUD</name>
<proteinExistence type="predicted"/>
<protein>
    <submittedName>
        <fullName evidence="3">Putative polynucleotide 5' kinase and 3' phosphatase</fullName>
    </submittedName>
</protein>
<evidence type="ECO:0000259" key="2">
    <source>
        <dbReference type="Pfam" id="PF01966"/>
    </source>
</evidence>
<dbReference type="InterPro" id="IPR006674">
    <property type="entry name" value="HD_domain"/>
</dbReference>
<reference evidence="3 4" key="1">
    <citation type="submission" date="2020-08" db="EMBL/GenBank/DDBJ databases">
        <authorList>
            <person name="Sorensen M.C.H."/>
        </authorList>
    </citation>
    <scope>NUCLEOTIDE SEQUENCE [LARGE SCALE GENOMIC DNA]</scope>
</reference>
<organism evidence="3 4">
    <name type="scientific">Campylobacter phage F207</name>
    <dbReference type="NCBI Taxonomy" id="2794360"/>
    <lineage>
        <taxon>Viruses</taxon>
        <taxon>Duplodnaviria</taxon>
        <taxon>Heunggongvirae</taxon>
        <taxon>Uroviricota</taxon>
        <taxon>Caudoviricetes</taxon>
        <taxon>Connertonviridae</taxon>
        <taxon>Fletchervirus</taxon>
        <taxon>Fletchervirus F207</taxon>
    </lineage>
</organism>
<dbReference type="InterPro" id="IPR003607">
    <property type="entry name" value="HD/PDEase_dom"/>
</dbReference>
<feature type="domain" description="HD" evidence="2">
    <location>
        <begin position="43"/>
        <end position="131"/>
    </location>
</feature>
<keyword evidence="3" id="KW-0418">Kinase</keyword>
<dbReference type="GO" id="GO:0000166">
    <property type="term" value="F:nucleotide binding"/>
    <property type="evidence" value="ECO:0007669"/>
    <property type="project" value="UniProtKB-KW"/>
</dbReference>
<gene>
    <name evidence="3" type="ORF">F207_074</name>
</gene>
<keyword evidence="1" id="KW-0547">Nucleotide-binding</keyword>
<sequence>MLERNSRMINKKELINHMYSEMLHKCLNGTETVDNPYHLEKTVLDHTIMVLNKVEDLFKNDKDYKVLMFGAALHDLGKIFTREVVTKDDGTVKVRFLNHENVGVYYACDVLSKFNLSEEEIIKIIKIVAYHDIYKYDIDKLKIKFTYDDLQLLCKFSICDSLGRVTHTPKSTDIYKQIRLLKPYETKPIDITKPTITILIDVPGVGKSTLCNQYENVISRYDILMSYGKTKFNLNTYSEIWSKLSQDDQKEIDNIFKFKLNRLLQQGKDIVIDKTNTSMKSRKSLLNSSSLIKNYNKVAIVMLCPYNTILERIKKRSLETGKEISKDIVDNFIKSMCLPTLEEFDKIAFKWSI</sequence>
<keyword evidence="4" id="KW-1185">Reference proteome</keyword>
<evidence type="ECO:0000256" key="1">
    <source>
        <dbReference type="ARBA" id="ARBA00022741"/>
    </source>
</evidence>
<evidence type="ECO:0000313" key="3">
    <source>
        <dbReference type="EMBL" id="QPX62874.1"/>
    </source>
</evidence>
<dbReference type="GO" id="GO:0016301">
    <property type="term" value="F:kinase activity"/>
    <property type="evidence" value="ECO:0007669"/>
    <property type="project" value="UniProtKB-KW"/>
</dbReference>
<evidence type="ECO:0000313" key="4">
    <source>
        <dbReference type="Proteomes" id="UP000595681"/>
    </source>
</evidence>
<dbReference type="Proteomes" id="UP000595681">
    <property type="component" value="Segment"/>
</dbReference>
<dbReference type="Gene3D" id="1.10.3210.10">
    <property type="entry name" value="Hypothetical protein af1432"/>
    <property type="match status" value="1"/>
</dbReference>
<dbReference type="NCBIfam" id="TIGR00277">
    <property type="entry name" value="HDIG"/>
    <property type="match status" value="1"/>
</dbReference>
<keyword evidence="3" id="KW-0808">Transferase</keyword>
<dbReference type="EMBL" id="MT863714">
    <property type="protein sequence ID" value="QPX62874.1"/>
    <property type="molecule type" value="Genomic_DNA"/>
</dbReference>
<dbReference type="PANTHER" id="PTHR47545">
    <property type="entry name" value="MULTIFUNCTIONAL CCA PROTEIN"/>
    <property type="match status" value="1"/>
</dbReference>
<dbReference type="SUPFAM" id="SSF52540">
    <property type="entry name" value="P-loop containing nucleoside triphosphate hydrolases"/>
    <property type="match status" value="1"/>
</dbReference>